<proteinExistence type="predicted"/>
<sequence length="102" mass="11438">MWFFDPTSRKIVIDGYLSIPQSTFEYAIKEVLKKYPATLPMSEVSPLKYKKSKSIIIEPLFTSTTTALDKPKTSIKVPNPLSPPAIVAQVKNLPNLTNKTNQ</sequence>
<reference evidence="1" key="1">
    <citation type="submission" date="2021-03" db="EMBL/GenBank/DDBJ databases">
        <title>Draft genome sequence of rust myrtle Austropuccinia psidii MF-1, a brazilian biotype.</title>
        <authorList>
            <person name="Quecine M.C."/>
            <person name="Pachon D.M.R."/>
            <person name="Bonatelli M.L."/>
            <person name="Correr F.H."/>
            <person name="Franceschini L.M."/>
            <person name="Leite T.F."/>
            <person name="Margarido G.R.A."/>
            <person name="Almeida C.A."/>
            <person name="Ferrarezi J.A."/>
            <person name="Labate C.A."/>
        </authorList>
    </citation>
    <scope>NUCLEOTIDE SEQUENCE</scope>
    <source>
        <strain evidence="1">MF-1</strain>
    </source>
</reference>
<comment type="caution">
    <text evidence="1">The sequence shown here is derived from an EMBL/GenBank/DDBJ whole genome shotgun (WGS) entry which is preliminary data.</text>
</comment>
<protein>
    <submittedName>
        <fullName evidence="1">Uncharacterized protein</fullName>
    </submittedName>
</protein>
<evidence type="ECO:0000313" key="2">
    <source>
        <dbReference type="Proteomes" id="UP000765509"/>
    </source>
</evidence>
<gene>
    <name evidence="1" type="ORF">O181_082984</name>
</gene>
<keyword evidence="2" id="KW-1185">Reference proteome</keyword>
<organism evidence="1 2">
    <name type="scientific">Austropuccinia psidii MF-1</name>
    <dbReference type="NCBI Taxonomy" id="1389203"/>
    <lineage>
        <taxon>Eukaryota</taxon>
        <taxon>Fungi</taxon>
        <taxon>Dikarya</taxon>
        <taxon>Basidiomycota</taxon>
        <taxon>Pucciniomycotina</taxon>
        <taxon>Pucciniomycetes</taxon>
        <taxon>Pucciniales</taxon>
        <taxon>Sphaerophragmiaceae</taxon>
        <taxon>Austropuccinia</taxon>
    </lineage>
</organism>
<dbReference type="Proteomes" id="UP000765509">
    <property type="component" value="Unassembled WGS sequence"/>
</dbReference>
<name>A0A9Q3FQC0_9BASI</name>
<accession>A0A9Q3FQC0</accession>
<evidence type="ECO:0000313" key="1">
    <source>
        <dbReference type="EMBL" id="MBW0543269.1"/>
    </source>
</evidence>
<dbReference type="EMBL" id="AVOT02048030">
    <property type="protein sequence ID" value="MBW0543269.1"/>
    <property type="molecule type" value="Genomic_DNA"/>
</dbReference>
<dbReference type="AlphaFoldDB" id="A0A9Q3FQC0"/>